<dbReference type="Proteomes" id="UP000749320">
    <property type="component" value="Unassembled WGS sequence"/>
</dbReference>
<proteinExistence type="predicted"/>
<reference evidence="1" key="2">
    <citation type="submission" date="2021-09" db="EMBL/GenBank/DDBJ databases">
        <authorList>
            <person name="Gilroy R."/>
        </authorList>
    </citation>
    <scope>NUCLEOTIDE SEQUENCE</scope>
    <source>
        <strain evidence="1">CHK193-16274</strain>
    </source>
</reference>
<accession>A0A921GA02</accession>
<gene>
    <name evidence="1" type="ORF">K8V91_00445</name>
</gene>
<comment type="caution">
    <text evidence="1">The sequence shown here is derived from an EMBL/GenBank/DDBJ whole genome shotgun (WGS) entry which is preliminary data.</text>
</comment>
<reference evidence="1" key="1">
    <citation type="journal article" date="2021" name="PeerJ">
        <title>Extensive microbial diversity within the chicken gut microbiome revealed by metagenomics and culture.</title>
        <authorList>
            <person name="Gilroy R."/>
            <person name="Ravi A."/>
            <person name="Getino M."/>
            <person name="Pursley I."/>
            <person name="Horton D.L."/>
            <person name="Alikhan N.F."/>
            <person name="Baker D."/>
            <person name="Gharbi K."/>
            <person name="Hall N."/>
            <person name="Watson M."/>
            <person name="Adriaenssens E.M."/>
            <person name="Foster-Nyarko E."/>
            <person name="Jarju S."/>
            <person name="Secka A."/>
            <person name="Antonio M."/>
            <person name="Oren A."/>
            <person name="Chaudhuri R.R."/>
            <person name="La Ragione R."/>
            <person name="Hildebrand F."/>
            <person name="Pallen M.J."/>
        </authorList>
    </citation>
    <scope>NUCLEOTIDE SEQUENCE</scope>
    <source>
        <strain evidence="1">CHK193-16274</strain>
    </source>
</reference>
<name>A0A921GA02_9FIRM</name>
<evidence type="ECO:0000313" key="2">
    <source>
        <dbReference type="Proteomes" id="UP000749320"/>
    </source>
</evidence>
<protein>
    <submittedName>
        <fullName evidence="1">Uncharacterized protein</fullName>
    </submittedName>
</protein>
<evidence type="ECO:0000313" key="1">
    <source>
        <dbReference type="EMBL" id="HJF39365.1"/>
    </source>
</evidence>
<organism evidence="1 2">
    <name type="scientific">Thomasclavelia spiroformis</name>
    <dbReference type="NCBI Taxonomy" id="29348"/>
    <lineage>
        <taxon>Bacteria</taxon>
        <taxon>Bacillati</taxon>
        <taxon>Bacillota</taxon>
        <taxon>Erysipelotrichia</taxon>
        <taxon>Erysipelotrichales</taxon>
        <taxon>Coprobacillaceae</taxon>
        <taxon>Thomasclavelia</taxon>
    </lineage>
</organism>
<dbReference type="AlphaFoldDB" id="A0A921GA02"/>
<dbReference type="EMBL" id="DYWV01000013">
    <property type="protein sequence ID" value="HJF39365.1"/>
    <property type="molecule type" value="Genomic_DNA"/>
</dbReference>
<sequence length="75" mass="8475">MANSQLSFKRITTDKVTVKGLLSEDGTYITYKDENKIEQDIKIADVLNAFKNQPIDLSVTLKSEEDLDVIPVDEE</sequence>